<evidence type="ECO:0000313" key="2">
    <source>
        <dbReference type="Proteomes" id="UP000294545"/>
    </source>
</evidence>
<name>A0A4R1M594_9FIRM</name>
<comment type="caution">
    <text evidence="1">The sequence shown here is derived from an EMBL/GenBank/DDBJ whole genome shotgun (WGS) entry which is preliminary data.</text>
</comment>
<sequence length="87" mass="10327">MKIIKQPVDMIAYFNVEGILMPIKFRLESDDKMLKTIKISNVLYHTEEKFAGNLVRTYACNVIIDAFEKPCELKYHVHNCKWFLFKI</sequence>
<dbReference type="EMBL" id="SMGQ01000019">
    <property type="protein sequence ID" value="TCK86757.1"/>
    <property type="molecule type" value="Genomic_DNA"/>
</dbReference>
<dbReference type="AlphaFoldDB" id="A0A4R1M594"/>
<accession>A0A4R1M594</accession>
<keyword evidence="2" id="KW-1185">Reference proteome</keyword>
<organism evidence="1 2">
    <name type="scientific">Natranaerovirga hydrolytica</name>
    <dbReference type="NCBI Taxonomy" id="680378"/>
    <lineage>
        <taxon>Bacteria</taxon>
        <taxon>Bacillati</taxon>
        <taxon>Bacillota</taxon>
        <taxon>Clostridia</taxon>
        <taxon>Lachnospirales</taxon>
        <taxon>Natranaerovirgaceae</taxon>
        <taxon>Natranaerovirga</taxon>
    </lineage>
</organism>
<protein>
    <submittedName>
        <fullName evidence="1">Uncharacterized protein</fullName>
    </submittedName>
</protein>
<evidence type="ECO:0000313" key="1">
    <source>
        <dbReference type="EMBL" id="TCK86757.1"/>
    </source>
</evidence>
<proteinExistence type="predicted"/>
<dbReference type="Proteomes" id="UP000294545">
    <property type="component" value="Unassembled WGS sequence"/>
</dbReference>
<gene>
    <name evidence="1" type="ORF">EDC19_2811</name>
</gene>
<reference evidence="1 2" key="1">
    <citation type="submission" date="2019-03" db="EMBL/GenBank/DDBJ databases">
        <title>Genomic Encyclopedia of Type Strains, Phase IV (KMG-IV): sequencing the most valuable type-strain genomes for metagenomic binning, comparative biology and taxonomic classification.</title>
        <authorList>
            <person name="Goeker M."/>
        </authorList>
    </citation>
    <scope>NUCLEOTIDE SEQUENCE [LARGE SCALE GENOMIC DNA]</scope>
    <source>
        <strain evidence="1 2">DSM 24176</strain>
    </source>
</reference>
<dbReference type="OrthoDB" id="1707431at2"/>
<dbReference type="RefSeq" id="WP_132283465.1">
    <property type="nucleotide sequence ID" value="NZ_SMGQ01000019.1"/>
</dbReference>